<protein>
    <submittedName>
        <fullName evidence="1">Uncharacterized protein</fullName>
    </submittedName>
</protein>
<evidence type="ECO:0000313" key="1">
    <source>
        <dbReference type="EMBL" id="CAF4941031.1"/>
    </source>
</evidence>
<accession>A0A821XCE9</accession>
<evidence type="ECO:0000313" key="2">
    <source>
        <dbReference type="Proteomes" id="UP000663873"/>
    </source>
</evidence>
<dbReference type="EMBL" id="CAJOBP010089137">
    <property type="protein sequence ID" value="CAF4941031.1"/>
    <property type="molecule type" value="Genomic_DNA"/>
</dbReference>
<keyword evidence="2" id="KW-1185">Reference proteome</keyword>
<proteinExistence type="predicted"/>
<name>A0A821XCE9_9BILA</name>
<gene>
    <name evidence="1" type="ORF">UJA718_LOCUS47324</name>
</gene>
<dbReference type="AlphaFoldDB" id="A0A821XCE9"/>
<dbReference type="Proteomes" id="UP000663873">
    <property type="component" value="Unassembled WGS sequence"/>
</dbReference>
<comment type="caution">
    <text evidence="1">The sequence shown here is derived from an EMBL/GenBank/DDBJ whole genome shotgun (WGS) entry which is preliminary data.</text>
</comment>
<reference evidence="1" key="1">
    <citation type="submission" date="2021-02" db="EMBL/GenBank/DDBJ databases">
        <authorList>
            <person name="Nowell W R."/>
        </authorList>
    </citation>
    <scope>NUCLEOTIDE SEQUENCE</scope>
</reference>
<sequence>ISIRPLIETLTSLPNTSAYKTMIERIDSILCHLSNRKLAEQ</sequence>
<organism evidence="1 2">
    <name type="scientific">Rotaria socialis</name>
    <dbReference type="NCBI Taxonomy" id="392032"/>
    <lineage>
        <taxon>Eukaryota</taxon>
        <taxon>Metazoa</taxon>
        <taxon>Spiralia</taxon>
        <taxon>Gnathifera</taxon>
        <taxon>Rotifera</taxon>
        <taxon>Eurotatoria</taxon>
        <taxon>Bdelloidea</taxon>
        <taxon>Philodinida</taxon>
        <taxon>Philodinidae</taxon>
        <taxon>Rotaria</taxon>
    </lineage>
</organism>
<feature type="non-terminal residue" evidence="1">
    <location>
        <position position="1"/>
    </location>
</feature>